<organism evidence="3 4">
    <name type="scientific">Brevundimonas subvibrioides (strain ATCC 15264 / DSM 4735 / LMG 14903 / NBRC 16000 / CB 81)</name>
    <name type="common">Caulobacter subvibrioides</name>
    <dbReference type="NCBI Taxonomy" id="633149"/>
    <lineage>
        <taxon>Bacteria</taxon>
        <taxon>Pseudomonadati</taxon>
        <taxon>Pseudomonadota</taxon>
        <taxon>Alphaproteobacteria</taxon>
        <taxon>Caulobacterales</taxon>
        <taxon>Caulobacteraceae</taxon>
        <taxon>Brevundimonas</taxon>
    </lineage>
</organism>
<proteinExistence type="predicted"/>
<evidence type="ECO:0000313" key="4">
    <source>
        <dbReference type="Proteomes" id="UP000002696"/>
    </source>
</evidence>
<feature type="signal peptide" evidence="2">
    <location>
        <begin position="1"/>
        <end position="22"/>
    </location>
</feature>
<dbReference type="KEGG" id="bsb:Bresu_2659"/>
<protein>
    <recommendedName>
        <fullName evidence="5">Lipoprotein</fullName>
    </recommendedName>
</protein>
<dbReference type="EMBL" id="CP002102">
    <property type="protein sequence ID" value="ADL01966.1"/>
    <property type="molecule type" value="Genomic_DNA"/>
</dbReference>
<dbReference type="Proteomes" id="UP000002696">
    <property type="component" value="Chromosome"/>
</dbReference>
<accession>D9QM40</accession>
<sequence length="172" mass="17726">MRSIIMAAACVASLALTACSQAKGSVDAPTADEATTPAPAEDTGATAAKPGTPAPPVPTAPTAAKPQAAAYTPVPISRDDQPGRARQIRCQVGSAPETDCTFTPLFGDGSFQLDGPDIALRMVISDGEGGLFEVIGPEERVAIGGTYRRDSRDRACWIANEETPAPSRVCAR</sequence>
<dbReference type="BioCyc" id="BSUB633149:G1GM8-2663-MONOMER"/>
<keyword evidence="4" id="KW-1185">Reference proteome</keyword>
<feature type="chain" id="PRO_5003126874" description="Lipoprotein" evidence="2">
    <location>
        <begin position="23"/>
        <end position="172"/>
    </location>
</feature>
<dbReference type="AlphaFoldDB" id="D9QM40"/>
<dbReference type="OrthoDB" id="8613937at2"/>
<evidence type="ECO:0000313" key="3">
    <source>
        <dbReference type="EMBL" id="ADL01966.1"/>
    </source>
</evidence>
<evidence type="ECO:0000256" key="1">
    <source>
        <dbReference type="SAM" id="MobiDB-lite"/>
    </source>
</evidence>
<feature type="compositionally biased region" description="Low complexity" evidence="1">
    <location>
        <begin position="60"/>
        <end position="74"/>
    </location>
</feature>
<reference evidence="4" key="1">
    <citation type="journal article" date="2011" name="J. Bacteriol.">
        <title>Genome sequences of eight morphologically diverse alphaproteobacteria.</title>
        <authorList>
            <consortium name="US DOE Joint Genome Institute"/>
            <person name="Brown P.J."/>
            <person name="Kysela D.T."/>
            <person name="Buechlein A."/>
            <person name="Hemmerich C."/>
            <person name="Brun Y.V."/>
        </authorList>
    </citation>
    <scope>NUCLEOTIDE SEQUENCE [LARGE SCALE GENOMIC DNA]</scope>
    <source>
        <strain evidence="4">ATCC 15264 / DSM 4735 / LMG 14903 / NBRC 16000 / CB 81</strain>
    </source>
</reference>
<feature type="region of interest" description="Disordered" evidence="1">
    <location>
        <begin position="22"/>
        <end position="84"/>
    </location>
</feature>
<feature type="compositionally biased region" description="Low complexity" evidence="1">
    <location>
        <begin position="27"/>
        <end position="51"/>
    </location>
</feature>
<dbReference type="InParanoid" id="D9QM40"/>
<evidence type="ECO:0000256" key="2">
    <source>
        <dbReference type="SAM" id="SignalP"/>
    </source>
</evidence>
<dbReference type="PROSITE" id="PS51257">
    <property type="entry name" value="PROKAR_LIPOPROTEIN"/>
    <property type="match status" value="1"/>
</dbReference>
<dbReference type="HOGENOM" id="CLU_1552363_0_0_5"/>
<gene>
    <name evidence="3" type="ordered locus">Bresu_2659</name>
</gene>
<name>D9QM40_BRESC</name>
<evidence type="ECO:0008006" key="5">
    <source>
        <dbReference type="Google" id="ProtNLM"/>
    </source>
</evidence>
<keyword evidence="2" id="KW-0732">Signal</keyword>
<dbReference type="RefSeq" id="WP_013270067.1">
    <property type="nucleotide sequence ID" value="NC_014375.1"/>
</dbReference>